<name>A0A7W7ZJV9_9BACT</name>
<keyword evidence="3" id="KW-1185">Reference proteome</keyword>
<dbReference type="SMART" id="SM00953">
    <property type="entry name" value="RES"/>
    <property type="match status" value="1"/>
</dbReference>
<reference evidence="2 3" key="1">
    <citation type="submission" date="2020-08" db="EMBL/GenBank/DDBJ databases">
        <title>Genomic Encyclopedia of Type Strains, Phase IV (KMG-V): Genome sequencing to study the core and pangenomes of soil and plant-associated prokaryotes.</title>
        <authorList>
            <person name="Whitman W."/>
        </authorList>
    </citation>
    <scope>NUCLEOTIDE SEQUENCE [LARGE SCALE GENOMIC DNA]</scope>
    <source>
        <strain evidence="2 3">M8UP14</strain>
    </source>
</reference>
<organism evidence="2 3">
    <name type="scientific">Granulicella aggregans</name>
    <dbReference type="NCBI Taxonomy" id="474949"/>
    <lineage>
        <taxon>Bacteria</taxon>
        <taxon>Pseudomonadati</taxon>
        <taxon>Acidobacteriota</taxon>
        <taxon>Terriglobia</taxon>
        <taxon>Terriglobales</taxon>
        <taxon>Acidobacteriaceae</taxon>
        <taxon>Granulicella</taxon>
    </lineage>
</organism>
<evidence type="ECO:0000313" key="3">
    <source>
        <dbReference type="Proteomes" id="UP000540989"/>
    </source>
</evidence>
<dbReference type="EMBL" id="JACHIP010000034">
    <property type="protein sequence ID" value="MBB5061282.1"/>
    <property type="molecule type" value="Genomic_DNA"/>
</dbReference>
<dbReference type="AlphaFoldDB" id="A0A7W7ZJV9"/>
<sequence length="229" mass="25176">MAYVVEFRSENTHRLVPAKYSVAGSVLENLNLPSGVLSDLSELDAATNDRKTAEQGGNLHIGPNELLMGVPEAQIVNAAFCHPTPQGSRFNDSFRGAWYAGVELETSIAEVAYHKHTFLRDMRNVGSLTFEYQDFLADFDGMFHQLDPSEQSACLQPDPVPECYAAGQALANTLLYSGSQGIVYSSVRNPGGTCVACFRPAIIFHPRWGARYEITIDGNSTHFVRKEIT</sequence>
<protein>
    <recommendedName>
        <fullName evidence="1">RES domain-containing protein</fullName>
    </recommendedName>
</protein>
<dbReference type="Pfam" id="PF08808">
    <property type="entry name" value="RES"/>
    <property type="match status" value="1"/>
</dbReference>
<gene>
    <name evidence="2" type="ORF">HDF16_006018</name>
</gene>
<dbReference type="Proteomes" id="UP000540989">
    <property type="component" value="Unassembled WGS sequence"/>
</dbReference>
<dbReference type="InterPro" id="IPR014914">
    <property type="entry name" value="RES_dom"/>
</dbReference>
<dbReference type="RefSeq" id="WP_184224084.1">
    <property type="nucleotide sequence ID" value="NZ_JACHIP010000034.1"/>
</dbReference>
<comment type="caution">
    <text evidence="2">The sequence shown here is derived from an EMBL/GenBank/DDBJ whole genome shotgun (WGS) entry which is preliminary data.</text>
</comment>
<proteinExistence type="predicted"/>
<evidence type="ECO:0000313" key="2">
    <source>
        <dbReference type="EMBL" id="MBB5061282.1"/>
    </source>
</evidence>
<feature type="domain" description="RES" evidence="1">
    <location>
        <begin position="79"/>
        <end position="209"/>
    </location>
</feature>
<evidence type="ECO:0000259" key="1">
    <source>
        <dbReference type="SMART" id="SM00953"/>
    </source>
</evidence>
<accession>A0A7W7ZJV9</accession>